<accession>A0ABQ1GLL0</accession>
<dbReference type="InterPro" id="IPR019201">
    <property type="entry name" value="DUF2065"/>
</dbReference>
<reference evidence="3" key="1">
    <citation type="journal article" date="2019" name="Int. J. Syst. Evol. Microbiol.">
        <title>The Global Catalogue of Microorganisms (GCM) 10K type strain sequencing project: providing services to taxonomists for standard genome sequencing and annotation.</title>
        <authorList>
            <consortium name="The Broad Institute Genomics Platform"/>
            <consortium name="The Broad Institute Genome Sequencing Center for Infectious Disease"/>
            <person name="Wu L."/>
            <person name="Ma J."/>
        </authorList>
    </citation>
    <scope>NUCLEOTIDE SEQUENCE [LARGE SCALE GENOMIC DNA]</scope>
    <source>
        <strain evidence="3">CGMCC 1.15439</strain>
    </source>
</reference>
<dbReference type="PANTHER" id="PTHR38602">
    <property type="entry name" value="INNER MEMBRANE PROTEIN-RELATED"/>
    <property type="match status" value="1"/>
</dbReference>
<name>A0ABQ1GLL0_9GAMM</name>
<keyword evidence="1" id="KW-0812">Transmembrane</keyword>
<protein>
    <recommendedName>
        <fullName evidence="4">DUF2065 domain-containing protein</fullName>
    </recommendedName>
</protein>
<keyword evidence="1" id="KW-1133">Transmembrane helix</keyword>
<keyword evidence="3" id="KW-1185">Reference proteome</keyword>
<evidence type="ECO:0008006" key="4">
    <source>
        <dbReference type="Google" id="ProtNLM"/>
    </source>
</evidence>
<organism evidence="2 3">
    <name type="scientific">Dyella nitratireducens</name>
    <dbReference type="NCBI Taxonomy" id="1849580"/>
    <lineage>
        <taxon>Bacteria</taxon>
        <taxon>Pseudomonadati</taxon>
        <taxon>Pseudomonadota</taxon>
        <taxon>Gammaproteobacteria</taxon>
        <taxon>Lysobacterales</taxon>
        <taxon>Rhodanobacteraceae</taxon>
        <taxon>Dyella</taxon>
    </lineage>
</organism>
<comment type="caution">
    <text evidence="2">The sequence shown here is derived from an EMBL/GenBank/DDBJ whole genome shotgun (WGS) entry which is preliminary data.</text>
</comment>
<evidence type="ECO:0000313" key="3">
    <source>
        <dbReference type="Proteomes" id="UP000620046"/>
    </source>
</evidence>
<feature type="transmembrane region" description="Helical" evidence="1">
    <location>
        <begin position="43"/>
        <end position="62"/>
    </location>
</feature>
<sequence>MAMPREFYAALCLVLVIEGLVLFAAPNGWQSVMREASKMEPRTLRVCGAIAIGIGLLTLRLVH</sequence>
<dbReference type="Pfam" id="PF09838">
    <property type="entry name" value="DUF2065"/>
    <property type="match status" value="1"/>
</dbReference>
<gene>
    <name evidence="2" type="ORF">GCM10010981_38940</name>
</gene>
<dbReference type="EMBL" id="BMJA01000004">
    <property type="protein sequence ID" value="GGA46018.1"/>
    <property type="molecule type" value="Genomic_DNA"/>
</dbReference>
<dbReference type="Proteomes" id="UP000620046">
    <property type="component" value="Unassembled WGS sequence"/>
</dbReference>
<keyword evidence="1" id="KW-0472">Membrane</keyword>
<proteinExistence type="predicted"/>
<dbReference type="PANTHER" id="PTHR38602:SF1">
    <property type="entry name" value="INNER MEMBRANE PROTEIN"/>
    <property type="match status" value="1"/>
</dbReference>
<evidence type="ECO:0000256" key="1">
    <source>
        <dbReference type="SAM" id="Phobius"/>
    </source>
</evidence>
<evidence type="ECO:0000313" key="2">
    <source>
        <dbReference type="EMBL" id="GGA46018.1"/>
    </source>
</evidence>